<keyword evidence="2" id="KW-1185">Reference proteome</keyword>
<dbReference type="Proteomes" id="UP001060085">
    <property type="component" value="Linkage Group LG08"/>
</dbReference>
<dbReference type="EMBL" id="CM044708">
    <property type="protein sequence ID" value="KAI5649977.1"/>
    <property type="molecule type" value="Genomic_DNA"/>
</dbReference>
<evidence type="ECO:0000313" key="1">
    <source>
        <dbReference type="EMBL" id="KAI5649977.1"/>
    </source>
</evidence>
<accession>A0ACB9ZSQ5</accession>
<reference evidence="2" key="1">
    <citation type="journal article" date="2023" name="Nat. Plants">
        <title>Single-cell RNA sequencing provides a high-resolution roadmap for understanding the multicellular compartmentation of specialized metabolism.</title>
        <authorList>
            <person name="Sun S."/>
            <person name="Shen X."/>
            <person name="Li Y."/>
            <person name="Li Y."/>
            <person name="Wang S."/>
            <person name="Li R."/>
            <person name="Zhang H."/>
            <person name="Shen G."/>
            <person name="Guo B."/>
            <person name="Wei J."/>
            <person name="Xu J."/>
            <person name="St-Pierre B."/>
            <person name="Chen S."/>
            <person name="Sun C."/>
        </authorList>
    </citation>
    <scope>NUCLEOTIDE SEQUENCE [LARGE SCALE GENOMIC DNA]</scope>
</reference>
<name>A0ACB9ZSQ5_CATRO</name>
<evidence type="ECO:0000313" key="2">
    <source>
        <dbReference type="Proteomes" id="UP001060085"/>
    </source>
</evidence>
<protein>
    <submittedName>
        <fullName evidence="1">Uncharacterized protein</fullName>
    </submittedName>
</protein>
<organism evidence="1 2">
    <name type="scientific">Catharanthus roseus</name>
    <name type="common">Madagascar periwinkle</name>
    <name type="synonym">Vinca rosea</name>
    <dbReference type="NCBI Taxonomy" id="4058"/>
    <lineage>
        <taxon>Eukaryota</taxon>
        <taxon>Viridiplantae</taxon>
        <taxon>Streptophyta</taxon>
        <taxon>Embryophyta</taxon>
        <taxon>Tracheophyta</taxon>
        <taxon>Spermatophyta</taxon>
        <taxon>Magnoliopsida</taxon>
        <taxon>eudicotyledons</taxon>
        <taxon>Gunneridae</taxon>
        <taxon>Pentapetalae</taxon>
        <taxon>asterids</taxon>
        <taxon>lamiids</taxon>
        <taxon>Gentianales</taxon>
        <taxon>Apocynaceae</taxon>
        <taxon>Rauvolfioideae</taxon>
        <taxon>Vinceae</taxon>
        <taxon>Catharanthinae</taxon>
        <taxon>Catharanthus</taxon>
    </lineage>
</organism>
<gene>
    <name evidence="1" type="ORF">M9H77_35982</name>
</gene>
<sequence>MVLPGGRREDDDLCLVTDRTRRVEGRTITASSQGLRSRHSTSDIPSTPTLFATGLYYNTGAPSSSTQPPHIPIRSCPLLQSHRTHTLVPYDIYGSSHPPSQPPPALYDPYVHAPSVRPHIPYRSKVQETLKVFSGPGRKLGADFFDQPVGGVPLDSLVHDHDNDDDDNDDDDARDDEEPVYVAPVAPAFSSSRSRNKRPDKARELTGPADGGPIDPELIPSYGEHMERGMLKSRSRYITLTGWTLTDLERLNWWQGQDLCICGLLFDATTDTRRRLSSCDRAACYIQYLLGSSLFTDKSGNVVPAKLWPLVKDFRSYRGLLGVLRRLPTYTGTLVRPRVLMRRSWLDVGCCLIYY</sequence>
<comment type="caution">
    <text evidence="1">The sequence shown here is derived from an EMBL/GenBank/DDBJ whole genome shotgun (WGS) entry which is preliminary data.</text>
</comment>
<proteinExistence type="predicted"/>